<feature type="domain" description="Endonuclease/exonuclease/phosphatase" evidence="1">
    <location>
        <begin position="120"/>
        <end position="362"/>
    </location>
</feature>
<dbReference type="InterPro" id="IPR036691">
    <property type="entry name" value="Endo/exonu/phosph_ase_sf"/>
</dbReference>
<dbReference type="Proteomes" id="UP000238220">
    <property type="component" value="Unassembled WGS sequence"/>
</dbReference>
<organism evidence="2 3">
    <name type="scientific">Solimonas fluminis</name>
    <dbReference type="NCBI Taxonomy" id="2086571"/>
    <lineage>
        <taxon>Bacteria</taxon>
        <taxon>Pseudomonadati</taxon>
        <taxon>Pseudomonadota</taxon>
        <taxon>Gammaproteobacteria</taxon>
        <taxon>Nevskiales</taxon>
        <taxon>Nevskiaceae</taxon>
        <taxon>Solimonas</taxon>
    </lineage>
</organism>
<gene>
    <name evidence="2" type="ORF">C3942_07710</name>
</gene>
<keyword evidence="2" id="KW-0269">Exonuclease</keyword>
<evidence type="ECO:0000313" key="3">
    <source>
        <dbReference type="Proteomes" id="UP000238220"/>
    </source>
</evidence>
<reference evidence="2 3" key="1">
    <citation type="submission" date="2018-02" db="EMBL/GenBank/DDBJ databases">
        <title>Genome sequencing of Solimonas sp. HR-BB.</title>
        <authorList>
            <person name="Lee Y."/>
            <person name="Jeon C.O."/>
        </authorList>
    </citation>
    <scope>NUCLEOTIDE SEQUENCE [LARGE SCALE GENOMIC DNA]</scope>
    <source>
        <strain evidence="2 3">HR-BB</strain>
    </source>
</reference>
<name>A0A2S5TI26_9GAMM</name>
<dbReference type="OrthoDB" id="1398885at2"/>
<dbReference type="Gene3D" id="3.60.10.10">
    <property type="entry name" value="Endonuclease/exonuclease/phosphatase"/>
    <property type="match status" value="1"/>
</dbReference>
<dbReference type="RefSeq" id="WP_104229796.1">
    <property type="nucleotide sequence ID" value="NZ_PSNW01000003.1"/>
</dbReference>
<keyword evidence="2" id="KW-0378">Hydrolase</keyword>
<proteinExistence type="predicted"/>
<dbReference type="SUPFAM" id="SSF56219">
    <property type="entry name" value="DNase I-like"/>
    <property type="match status" value="1"/>
</dbReference>
<protein>
    <submittedName>
        <fullName evidence="2">Endonuclease/exonuclease/phosphatase</fullName>
    </submittedName>
</protein>
<keyword evidence="2" id="KW-0255">Endonuclease</keyword>
<accession>A0A2S5TI26</accession>
<dbReference type="GO" id="GO:0004519">
    <property type="term" value="F:endonuclease activity"/>
    <property type="evidence" value="ECO:0007669"/>
    <property type="project" value="UniProtKB-KW"/>
</dbReference>
<evidence type="ECO:0000259" key="1">
    <source>
        <dbReference type="Pfam" id="PF03372"/>
    </source>
</evidence>
<sequence length="371" mass="41161">MRLATFNVENMFQRAKVMNLDDWKDGKTVLQDYAQLNELIQEPVYSAATKKKILTIMQRHKGLIANGASAYIRLRDIRGKFLRKPKGQAAQVEASGRLDWIGWFELVTEAVKETATENTARIVDLLRADVLCVVEAEDRTGLRRFNDDVLPGVTAKPYAHVMLIDGNDDRGIDAGLMSHEGYDIVSMCSHVDDEDVEGRVFSRDCAEYEIETPQGNRLLVLVNHFKSKGYGGAAASAEKRRRQAARVREIYELRVKQGFKYIAIAGDLNETPDEPPMDPLLRNGSDLVDVMAHGKFEGDGREGTHGNGTASAKLDYILMSPKLAARVSAGGIERRGVWGGKNGTLFPHLPTMLSEKDAASDHAALWVDFDV</sequence>
<dbReference type="AlphaFoldDB" id="A0A2S5TI26"/>
<keyword evidence="2" id="KW-0540">Nuclease</keyword>
<dbReference type="GO" id="GO:0004527">
    <property type="term" value="F:exonuclease activity"/>
    <property type="evidence" value="ECO:0007669"/>
    <property type="project" value="UniProtKB-KW"/>
</dbReference>
<dbReference type="EMBL" id="PSNW01000003">
    <property type="protein sequence ID" value="PPE74639.1"/>
    <property type="molecule type" value="Genomic_DNA"/>
</dbReference>
<dbReference type="Pfam" id="PF03372">
    <property type="entry name" value="Exo_endo_phos"/>
    <property type="match status" value="1"/>
</dbReference>
<evidence type="ECO:0000313" key="2">
    <source>
        <dbReference type="EMBL" id="PPE74639.1"/>
    </source>
</evidence>
<dbReference type="InterPro" id="IPR005135">
    <property type="entry name" value="Endo/exonuclease/phosphatase"/>
</dbReference>
<keyword evidence="3" id="KW-1185">Reference proteome</keyword>
<comment type="caution">
    <text evidence="2">The sequence shown here is derived from an EMBL/GenBank/DDBJ whole genome shotgun (WGS) entry which is preliminary data.</text>
</comment>